<dbReference type="RefSeq" id="WP_331373831.1">
    <property type="nucleotide sequence ID" value="NZ_CP133148.1"/>
</dbReference>
<accession>A0ABZ2BAW8</accession>
<dbReference type="Proteomes" id="UP001432360">
    <property type="component" value="Chromosome"/>
</dbReference>
<keyword evidence="2" id="KW-1185">Reference proteome</keyword>
<name>A0ABZ2BAW8_9HYPH</name>
<sequence>MLTRLLARCLPTPSRHLTQEVEELRAELNALRAVVSIVLHHLPKDPELYSKLCEAERSFEWAKAHPRTIAEISDLRQTWEENDRLTAMW</sequence>
<dbReference type="EMBL" id="CP133148">
    <property type="protein sequence ID" value="WVT04670.1"/>
    <property type="molecule type" value="Genomic_DNA"/>
</dbReference>
<protein>
    <submittedName>
        <fullName evidence="1">Uncharacterized protein</fullName>
    </submittedName>
</protein>
<proteinExistence type="predicted"/>
<gene>
    <name evidence="1" type="ORF">RB548_04455</name>
</gene>
<reference evidence="1" key="1">
    <citation type="submission" date="2023-08" db="EMBL/GenBank/DDBJ databases">
        <title>Complete genome sequence of Sinorhizobium chiapanecum ITTG S70 isolated from Acaciella angustissima nodules in Chiapas-Mexico.</title>
        <authorList>
            <person name="Rincon-Rosales R."/>
            <person name="Rogel M.A."/>
            <person name="Rincon-Medina C.I."/>
            <person name="Guerrero G."/>
            <person name="Manzano-Gomez L.A."/>
            <person name="Lopez-Lopez A."/>
            <person name="Rincon Molina F.A."/>
            <person name="Martinez-Romero E."/>
        </authorList>
    </citation>
    <scope>NUCLEOTIDE SEQUENCE</scope>
    <source>
        <strain evidence="1">ITTG S70</strain>
    </source>
</reference>
<evidence type="ECO:0000313" key="1">
    <source>
        <dbReference type="EMBL" id="WVT04670.1"/>
    </source>
</evidence>
<organism evidence="1 2">
    <name type="scientific">Sinorhizobium chiapasense</name>
    <dbReference type="NCBI Taxonomy" id="501572"/>
    <lineage>
        <taxon>Bacteria</taxon>
        <taxon>Pseudomonadati</taxon>
        <taxon>Pseudomonadota</taxon>
        <taxon>Alphaproteobacteria</taxon>
        <taxon>Hyphomicrobiales</taxon>
        <taxon>Rhizobiaceae</taxon>
        <taxon>Sinorhizobium/Ensifer group</taxon>
        <taxon>Sinorhizobium</taxon>
    </lineage>
</organism>
<evidence type="ECO:0000313" key="2">
    <source>
        <dbReference type="Proteomes" id="UP001432360"/>
    </source>
</evidence>